<sequence length="172" mass="19635">MGYRTVDAPEPTKELAALKYALPKETWLALKNTISWSETDNKDDPAQNLLKKLKDYEGTKNVIHERVEINELKRAQTEDINNWQTRCRQQGGQYGPEFRNKPPLMCGTDCELLNIVRMNVDEIHSIHATPSIHKAYVKRTYSDVFSGLGCIGDPLHMELNIKVRPVQSGDIQ</sequence>
<evidence type="ECO:0000313" key="2">
    <source>
        <dbReference type="Proteomes" id="UP001208570"/>
    </source>
</evidence>
<evidence type="ECO:0000313" key="1">
    <source>
        <dbReference type="EMBL" id="KAK2140290.1"/>
    </source>
</evidence>
<dbReference type="Proteomes" id="UP001208570">
    <property type="component" value="Unassembled WGS sequence"/>
</dbReference>
<accession>A0AAD9MP42</accession>
<organism evidence="1 2">
    <name type="scientific">Paralvinella palmiformis</name>
    <dbReference type="NCBI Taxonomy" id="53620"/>
    <lineage>
        <taxon>Eukaryota</taxon>
        <taxon>Metazoa</taxon>
        <taxon>Spiralia</taxon>
        <taxon>Lophotrochozoa</taxon>
        <taxon>Annelida</taxon>
        <taxon>Polychaeta</taxon>
        <taxon>Sedentaria</taxon>
        <taxon>Canalipalpata</taxon>
        <taxon>Terebellida</taxon>
        <taxon>Terebelliformia</taxon>
        <taxon>Alvinellidae</taxon>
        <taxon>Paralvinella</taxon>
    </lineage>
</organism>
<proteinExistence type="predicted"/>
<name>A0AAD9MP42_9ANNE</name>
<reference evidence="1" key="1">
    <citation type="journal article" date="2023" name="Mol. Biol. Evol.">
        <title>Third-Generation Sequencing Reveals the Adaptive Role of the Epigenome in Three Deep-Sea Polychaetes.</title>
        <authorList>
            <person name="Perez M."/>
            <person name="Aroh O."/>
            <person name="Sun Y."/>
            <person name="Lan Y."/>
            <person name="Juniper S.K."/>
            <person name="Young C.R."/>
            <person name="Angers B."/>
            <person name="Qian P.Y."/>
        </authorList>
    </citation>
    <scope>NUCLEOTIDE SEQUENCE</scope>
    <source>
        <strain evidence="1">P08H-3</strain>
    </source>
</reference>
<protein>
    <submittedName>
        <fullName evidence="1">Uncharacterized protein</fullName>
    </submittedName>
</protein>
<gene>
    <name evidence="1" type="ORF">LSH36_1404g00016</name>
</gene>
<keyword evidence="2" id="KW-1185">Reference proteome</keyword>
<comment type="caution">
    <text evidence="1">The sequence shown here is derived from an EMBL/GenBank/DDBJ whole genome shotgun (WGS) entry which is preliminary data.</text>
</comment>
<dbReference type="EMBL" id="JAODUP010001403">
    <property type="protein sequence ID" value="KAK2140290.1"/>
    <property type="molecule type" value="Genomic_DNA"/>
</dbReference>
<dbReference type="AlphaFoldDB" id="A0AAD9MP42"/>